<dbReference type="PIRSF" id="PIRSF000130">
    <property type="entry name" value="IMPDH"/>
    <property type="match status" value="1"/>
</dbReference>
<keyword evidence="9" id="KW-1185">Reference proteome</keyword>
<dbReference type="InterPro" id="IPR013785">
    <property type="entry name" value="Aldolase_TIM"/>
</dbReference>
<keyword evidence="1" id="KW-0560">Oxidoreductase</keyword>
<evidence type="ECO:0000256" key="5">
    <source>
        <dbReference type="PIRSR" id="PIRSR000130-4"/>
    </source>
</evidence>
<feature type="binding site" description="in other chain" evidence="5">
    <location>
        <position position="335"/>
    </location>
    <ligand>
        <name>K(+)</name>
        <dbReference type="ChEBI" id="CHEBI:29103"/>
        <note>ligand shared between two tetrameric partners</note>
    </ligand>
</feature>
<keyword evidence="4" id="KW-0520">NAD</keyword>
<proteinExistence type="predicted"/>
<organism evidence="8 9">
    <name type="scientific">Pan troglodytes</name>
    <name type="common">Chimpanzee</name>
    <dbReference type="NCBI Taxonomy" id="9598"/>
    <lineage>
        <taxon>Eukaryota</taxon>
        <taxon>Metazoa</taxon>
        <taxon>Chordata</taxon>
        <taxon>Craniata</taxon>
        <taxon>Vertebrata</taxon>
        <taxon>Euteleostomi</taxon>
        <taxon>Mammalia</taxon>
        <taxon>Eutheria</taxon>
        <taxon>Euarchontoglires</taxon>
        <taxon>Primates</taxon>
        <taxon>Haplorrhini</taxon>
        <taxon>Catarrhini</taxon>
        <taxon>Hominidae</taxon>
        <taxon>Pan</taxon>
    </lineage>
</organism>
<evidence type="ECO:0000256" key="1">
    <source>
        <dbReference type="ARBA" id="ARBA00023002"/>
    </source>
</evidence>
<feature type="binding site" evidence="4">
    <location>
        <begin position="328"/>
        <end position="330"/>
    </location>
    <ligand>
        <name>NAD(+)</name>
        <dbReference type="ChEBI" id="CHEBI:57540"/>
    </ligand>
</feature>
<evidence type="ECO:0000259" key="7">
    <source>
        <dbReference type="Pfam" id="PF00571"/>
    </source>
</evidence>
<feature type="domain" description="CBS" evidence="7">
    <location>
        <begin position="155"/>
        <end position="188"/>
    </location>
</feature>
<dbReference type="InterPro" id="IPR005990">
    <property type="entry name" value="IMP_DH"/>
</dbReference>
<name>A0A2I3TL96_PANTR</name>
<dbReference type="GO" id="GO:0005737">
    <property type="term" value="C:cytoplasm"/>
    <property type="evidence" value="ECO:0000318"/>
    <property type="project" value="GO_Central"/>
</dbReference>
<keyword evidence="2" id="KW-0129">CBS domain</keyword>
<keyword evidence="5" id="KW-0630">Potassium</keyword>
<dbReference type="UniPathway" id="UPA00601">
    <property type="reaction ID" value="UER00295"/>
</dbReference>
<dbReference type="PANTHER" id="PTHR11911">
    <property type="entry name" value="INOSINE-5-MONOPHOSPHATE DEHYDROGENASE RELATED"/>
    <property type="match status" value="1"/>
</dbReference>
<evidence type="ECO:0000313" key="8">
    <source>
        <dbReference type="Ensembl" id="ENSPTRP00000090021.1"/>
    </source>
</evidence>
<reference evidence="8" key="1">
    <citation type="submission" date="2025-08" db="UniProtKB">
        <authorList>
            <consortium name="Ensembl"/>
        </authorList>
    </citation>
    <scope>IDENTIFICATION</scope>
</reference>
<evidence type="ECO:0000256" key="2">
    <source>
        <dbReference type="ARBA" id="ARBA00023122"/>
    </source>
</evidence>
<dbReference type="Pfam" id="PF00571">
    <property type="entry name" value="CBS"/>
    <property type="match status" value="1"/>
</dbReference>
<accession>A0A2I3TL96</accession>
<dbReference type="SMART" id="SM01240">
    <property type="entry name" value="IMPDH"/>
    <property type="match status" value="1"/>
</dbReference>
<dbReference type="Pfam" id="PF00478">
    <property type="entry name" value="IMPDH"/>
    <property type="match status" value="1"/>
</dbReference>
<dbReference type="SUPFAM" id="SSF51412">
    <property type="entry name" value="Inosine monophosphate dehydrogenase (IMPDH)"/>
    <property type="match status" value="1"/>
</dbReference>
<evidence type="ECO:0000259" key="6">
    <source>
        <dbReference type="Pfam" id="PF00478"/>
    </source>
</evidence>
<dbReference type="GO" id="GO:0003938">
    <property type="term" value="F:IMP dehydrogenase activity"/>
    <property type="evidence" value="ECO:0000318"/>
    <property type="project" value="GO_Central"/>
</dbReference>
<dbReference type="CDD" id="cd00381">
    <property type="entry name" value="IMPDH"/>
    <property type="match status" value="1"/>
</dbReference>
<dbReference type="Ensembl" id="ENSPTRT00000102910.1">
    <property type="protein sequence ID" value="ENSPTRP00000090021.1"/>
    <property type="gene ID" value="ENSPTRG00000045121.1"/>
</dbReference>
<evidence type="ECO:0000256" key="4">
    <source>
        <dbReference type="PIRSR" id="PIRSR000130-3"/>
    </source>
</evidence>
<reference evidence="8" key="2">
    <citation type="submission" date="2025-09" db="UniProtKB">
        <authorList>
            <consortium name="Ensembl"/>
        </authorList>
    </citation>
    <scope>IDENTIFICATION</scope>
</reference>
<comment type="function">
    <text evidence="3">Catalyzes the conversion of inosine 5'-phosphate (IMP) to xanthosine 5'-phosphate (XMP), the first committed and rate-limiting step in the de novo synthesis of guanine nucleotides, and therefore plays an important role in the regulation of cell growth. Could also have a single-stranded nucleic acid-binding activity and could play a role in RNA and/or DNA metabolism. It may also have a role in the development of malignancy and the growth progression of some tumors.</text>
</comment>
<dbReference type="Proteomes" id="UP000002277">
    <property type="component" value="Unplaced"/>
</dbReference>
<dbReference type="GO" id="GO:0006183">
    <property type="term" value="P:GTP biosynthetic process"/>
    <property type="evidence" value="ECO:0000318"/>
    <property type="project" value="GO_Central"/>
</dbReference>
<feature type="domain" description="IMP dehydrogenase/GMP reductase" evidence="6">
    <location>
        <begin position="68"/>
        <end position="497"/>
    </location>
</feature>
<dbReference type="InParanoid" id="A0A2I3TL96"/>
<dbReference type="CDD" id="cd04601">
    <property type="entry name" value="CBS_pair_IMPDH"/>
    <property type="match status" value="1"/>
</dbReference>
<sequence>KFLSLRLPGLRQQHGHGAASAAPRRCLCLIAGSRGSMADYLIRGGTSYMPEDGLMAQQLFTGAAARDGLTYNNFLILPGFIDFIADKLDLTSALTWKITLKMPLISSPMDAVTEADMAIAMALMGGIGFIHHHCTPEFQANEVQKVKKFERGFIMDPVVLSPSHTVGDVLEAKMRHGFSGIPITETGTMGNINFLAEKDHITLLSEVMTPRIELLVAPAGVMLKEKGKLPIVNDHNELVAIIDSHKQLLCRAAVGTREDDKYRLDLLTQMGVDIIVLDLSQGNSLYQMAMVYYIKQKYPHLQVIGGNMVTAAQAKNLIDTGVEGLHVGMGCSSICITQEVMAYSWPQGTAVYKVAEYARHFADGSIQTMGNMVKALALGSSTVMMGSLLAATTEVPSKYFFSDGVWLKKYGGMGSLDALEKSSSSQKQYFMEGDKVKIAQGVSSSIQDKGSIQKFVSYLIAGIQHGCQDTGVCNLSVLLSMMYSGECKFEKWTMLAQIKGGVQGLHSYKKRLY</sequence>
<dbReference type="InterPro" id="IPR000644">
    <property type="entry name" value="CBS_dom"/>
</dbReference>
<feature type="binding site" description="in other chain" evidence="5">
    <location>
        <position position="330"/>
    </location>
    <ligand>
        <name>K(+)</name>
        <dbReference type="ChEBI" id="CHEBI:29103"/>
        <note>ligand shared between two tetrameric partners</note>
    </ligand>
</feature>
<dbReference type="PANTHER" id="PTHR11911:SF127">
    <property type="entry name" value="IMP DEHYDROGENASE_GMP REDUCTASE DOMAIN-CONTAINING PROTEIN"/>
    <property type="match status" value="1"/>
</dbReference>
<dbReference type="SUPFAM" id="SSF54631">
    <property type="entry name" value="CBS-domain pair"/>
    <property type="match status" value="1"/>
</dbReference>
<evidence type="ECO:0000256" key="3">
    <source>
        <dbReference type="ARBA" id="ARBA00046101"/>
    </source>
</evidence>
<dbReference type="InterPro" id="IPR046342">
    <property type="entry name" value="CBS_dom_sf"/>
</dbReference>
<dbReference type="Gene3D" id="3.20.20.70">
    <property type="entry name" value="Aldolase class I"/>
    <property type="match status" value="1"/>
</dbReference>
<dbReference type="AlphaFoldDB" id="A0A2I3TL96"/>
<feature type="binding site" evidence="4">
    <location>
        <begin position="278"/>
        <end position="280"/>
    </location>
    <ligand>
        <name>NAD(+)</name>
        <dbReference type="ChEBI" id="CHEBI:57540"/>
    </ligand>
</feature>
<protein>
    <recommendedName>
        <fullName evidence="10">IMP dehydrogenase/GMP reductase domain-containing protein</fullName>
    </recommendedName>
</protein>
<evidence type="ECO:0008006" key="10">
    <source>
        <dbReference type="Google" id="ProtNLM"/>
    </source>
</evidence>
<evidence type="ECO:0000313" key="9">
    <source>
        <dbReference type="Proteomes" id="UP000002277"/>
    </source>
</evidence>
<dbReference type="InterPro" id="IPR001093">
    <property type="entry name" value="IMP_DH_GMPRt"/>
</dbReference>
<dbReference type="GeneTree" id="ENSGT00940000154156"/>